<accession>A0A0F9JEC1</accession>
<feature type="compositionally biased region" description="Basic residues" evidence="3">
    <location>
        <begin position="1"/>
        <end position="10"/>
    </location>
</feature>
<evidence type="ECO:0000256" key="2">
    <source>
        <dbReference type="SAM" id="Coils"/>
    </source>
</evidence>
<feature type="compositionally biased region" description="Basic and acidic residues" evidence="3">
    <location>
        <begin position="11"/>
        <end position="24"/>
    </location>
</feature>
<dbReference type="Pfam" id="PF13411">
    <property type="entry name" value="MerR_1"/>
    <property type="match status" value="1"/>
</dbReference>
<dbReference type="InterPro" id="IPR047057">
    <property type="entry name" value="MerR_fam"/>
</dbReference>
<dbReference type="SMART" id="SM00422">
    <property type="entry name" value="HTH_MERR"/>
    <property type="match status" value="1"/>
</dbReference>
<name>A0A0F9JEC1_9ZZZZ</name>
<keyword evidence="2" id="KW-0175">Coiled coil</keyword>
<dbReference type="SUPFAM" id="SSF46955">
    <property type="entry name" value="Putative DNA-binding domain"/>
    <property type="match status" value="1"/>
</dbReference>
<protein>
    <recommendedName>
        <fullName evidence="4">HTH merR-type domain-containing protein</fullName>
    </recommendedName>
</protein>
<comment type="caution">
    <text evidence="5">The sequence shown here is derived from an EMBL/GenBank/DDBJ whole genome shotgun (WGS) entry which is preliminary data.</text>
</comment>
<organism evidence="5">
    <name type="scientific">marine sediment metagenome</name>
    <dbReference type="NCBI Taxonomy" id="412755"/>
    <lineage>
        <taxon>unclassified sequences</taxon>
        <taxon>metagenomes</taxon>
        <taxon>ecological metagenomes</taxon>
    </lineage>
</organism>
<dbReference type="EMBL" id="LAZR01018196">
    <property type="protein sequence ID" value="KKL97322.1"/>
    <property type="molecule type" value="Genomic_DNA"/>
</dbReference>
<dbReference type="AlphaFoldDB" id="A0A0F9JEC1"/>
<dbReference type="PANTHER" id="PTHR30204">
    <property type="entry name" value="REDOX-CYCLING DRUG-SENSING TRANSCRIPTIONAL ACTIVATOR SOXR"/>
    <property type="match status" value="1"/>
</dbReference>
<evidence type="ECO:0000256" key="1">
    <source>
        <dbReference type="ARBA" id="ARBA00023125"/>
    </source>
</evidence>
<evidence type="ECO:0000313" key="5">
    <source>
        <dbReference type="EMBL" id="KKL97322.1"/>
    </source>
</evidence>
<dbReference type="InterPro" id="IPR009061">
    <property type="entry name" value="DNA-bd_dom_put_sf"/>
</dbReference>
<dbReference type="PANTHER" id="PTHR30204:SF58">
    <property type="entry name" value="HTH-TYPE TRANSCRIPTIONAL REGULATOR YFMP"/>
    <property type="match status" value="1"/>
</dbReference>
<evidence type="ECO:0000256" key="3">
    <source>
        <dbReference type="SAM" id="MobiDB-lite"/>
    </source>
</evidence>
<dbReference type="PROSITE" id="PS00552">
    <property type="entry name" value="HTH_MERR_1"/>
    <property type="match status" value="1"/>
</dbReference>
<dbReference type="Gene3D" id="1.10.1660.10">
    <property type="match status" value="1"/>
</dbReference>
<feature type="region of interest" description="Disordered" evidence="3">
    <location>
        <begin position="1"/>
        <end position="24"/>
    </location>
</feature>
<feature type="coiled-coil region" evidence="2">
    <location>
        <begin position="105"/>
        <end position="132"/>
    </location>
</feature>
<dbReference type="GO" id="GO:0003700">
    <property type="term" value="F:DNA-binding transcription factor activity"/>
    <property type="evidence" value="ECO:0007669"/>
    <property type="project" value="InterPro"/>
</dbReference>
<feature type="domain" description="HTH merR-type" evidence="4">
    <location>
        <begin position="31"/>
        <end position="108"/>
    </location>
</feature>
<dbReference type="InterPro" id="IPR000551">
    <property type="entry name" value="MerR-type_HTH_dom"/>
</dbReference>
<proteinExistence type="predicted"/>
<dbReference type="GO" id="GO:0003677">
    <property type="term" value="F:DNA binding"/>
    <property type="evidence" value="ECO:0007669"/>
    <property type="project" value="UniProtKB-KW"/>
</dbReference>
<sequence>MTGRFRHKSGHKPEHVPGHIKNSMDERDRPIYMISIVAEMLDVHPQTLRTYEREGLVSPSRTGGTDKGRRGGGQRLYSREDVERLALILDLSKNLGVNLAGVDIILRMRARLESLQGEVERMLDQMEGSLREEFQEKIRSIFEEEQ</sequence>
<evidence type="ECO:0000259" key="4">
    <source>
        <dbReference type="PROSITE" id="PS50937"/>
    </source>
</evidence>
<reference evidence="5" key="1">
    <citation type="journal article" date="2015" name="Nature">
        <title>Complex archaea that bridge the gap between prokaryotes and eukaryotes.</title>
        <authorList>
            <person name="Spang A."/>
            <person name="Saw J.H."/>
            <person name="Jorgensen S.L."/>
            <person name="Zaremba-Niedzwiedzka K."/>
            <person name="Martijn J."/>
            <person name="Lind A.E."/>
            <person name="van Eijk R."/>
            <person name="Schleper C."/>
            <person name="Guy L."/>
            <person name="Ettema T.J."/>
        </authorList>
    </citation>
    <scope>NUCLEOTIDE SEQUENCE</scope>
</reference>
<gene>
    <name evidence="5" type="ORF">LCGC14_1835630</name>
</gene>
<keyword evidence="1" id="KW-0238">DNA-binding</keyword>
<feature type="region of interest" description="Disordered" evidence="3">
    <location>
        <begin position="51"/>
        <end position="75"/>
    </location>
</feature>
<dbReference type="PROSITE" id="PS50937">
    <property type="entry name" value="HTH_MERR_2"/>
    <property type="match status" value="1"/>
</dbReference>